<dbReference type="SUPFAM" id="SSF51366">
    <property type="entry name" value="Ribulose-phoshate binding barrel"/>
    <property type="match status" value="1"/>
</dbReference>
<feature type="binding site" evidence="10">
    <location>
        <begin position="142"/>
        <end position="145"/>
    </location>
    <ligand>
        <name>substrate</name>
    </ligand>
</feature>
<keyword evidence="9 10" id="KW-0413">Isomerase</keyword>
<feature type="binding site" evidence="10">
    <location>
        <begin position="176"/>
        <end position="178"/>
    </location>
    <ligand>
        <name>substrate</name>
    </ligand>
</feature>
<comment type="cofactor">
    <cofactor evidence="5">
        <name>Fe(2+)</name>
        <dbReference type="ChEBI" id="CHEBI:29033"/>
    </cofactor>
</comment>
<dbReference type="NCBIfam" id="TIGR01163">
    <property type="entry name" value="rpe"/>
    <property type="match status" value="1"/>
</dbReference>
<comment type="cofactor">
    <cofactor evidence="4">
        <name>Zn(2+)</name>
        <dbReference type="ChEBI" id="CHEBI:29105"/>
    </cofactor>
</comment>
<dbReference type="NCBIfam" id="NF004076">
    <property type="entry name" value="PRK05581.1-4"/>
    <property type="match status" value="1"/>
</dbReference>
<comment type="catalytic activity">
    <reaction evidence="1 10 11">
        <text>D-ribulose 5-phosphate = D-xylulose 5-phosphate</text>
        <dbReference type="Rhea" id="RHEA:13677"/>
        <dbReference type="ChEBI" id="CHEBI:57737"/>
        <dbReference type="ChEBI" id="CHEBI:58121"/>
        <dbReference type="EC" id="5.1.3.1"/>
    </reaction>
</comment>
<dbReference type="RefSeq" id="WP_191799086.1">
    <property type="nucleotide sequence ID" value="NZ_JACSQL010000002.1"/>
</dbReference>
<evidence type="ECO:0000256" key="1">
    <source>
        <dbReference type="ARBA" id="ARBA00001782"/>
    </source>
</evidence>
<dbReference type="InterPro" id="IPR026019">
    <property type="entry name" value="Ribul_P_3_epim"/>
</dbReference>
<feature type="binding site" evidence="10">
    <location>
        <position position="66"/>
    </location>
    <ligand>
        <name>a divalent metal cation</name>
        <dbReference type="ChEBI" id="CHEBI:60240"/>
    </ligand>
</feature>
<feature type="active site" description="Proton acceptor" evidence="10">
    <location>
        <position position="35"/>
    </location>
</feature>
<evidence type="ECO:0000256" key="10">
    <source>
        <dbReference type="HAMAP-Rule" id="MF_02227"/>
    </source>
</evidence>
<feature type="binding site" evidence="10">
    <location>
        <position position="8"/>
    </location>
    <ligand>
        <name>substrate</name>
    </ligand>
</feature>
<sequence length="220" mass="23463">MTIKIAPSILSSDFARLGAEVAEAEASGADWIHVDVMDGHFVPNITLGPPIVKAIKPHTSLLLDVHLMIENPELYIEDFVKAGAGMITVHAEACVHLHRVIHMIKEHGIMAGVALNPGTPAAHVQEVLDDVDMVLVMTVNPGFGGQAFIPGTIRKIREIRSSLRERGRADVHIEVDGGITKETAPLVVEAGADVLVAGSAVFGREDRAEAITEIRQSLGG</sequence>
<feature type="active site" description="Proton donor" evidence="10">
    <location>
        <position position="176"/>
    </location>
</feature>
<dbReference type="GO" id="GO:0004750">
    <property type="term" value="F:D-ribulose-phosphate 3-epimerase activity"/>
    <property type="evidence" value="ECO:0007669"/>
    <property type="project" value="UniProtKB-EC"/>
</dbReference>
<gene>
    <name evidence="10" type="primary">rpe</name>
    <name evidence="12" type="ORF">H9647_07275</name>
</gene>
<feature type="binding site" evidence="10">
    <location>
        <position position="35"/>
    </location>
    <ligand>
        <name>a divalent metal cation</name>
        <dbReference type="ChEBI" id="CHEBI:60240"/>
    </ligand>
</feature>
<dbReference type="PANTHER" id="PTHR11749">
    <property type="entry name" value="RIBULOSE-5-PHOSPHATE-3-EPIMERASE"/>
    <property type="match status" value="1"/>
</dbReference>
<comment type="cofactor">
    <cofactor evidence="10">
        <name>a divalent metal cation</name>
        <dbReference type="ChEBI" id="CHEBI:60240"/>
    </cofactor>
    <text evidence="10">Binds 1 divalent metal cation per subunit.</text>
</comment>
<evidence type="ECO:0000256" key="11">
    <source>
        <dbReference type="PIRNR" id="PIRNR001461"/>
    </source>
</evidence>
<dbReference type="CDD" id="cd00429">
    <property type="entry name" value="RPE"/>
    <property type="match status" value="1"/>
</dbReference>
<evidence type="ECO:0000256" key="5">
    <source>
        <dbReference type="ARBA" id="ARBA00001954"/>
    </source>
</evidence>
<feature type="binding site" evidence="10">
    <location>
        <position position="66"/>
    </location>
    <ligand>
        <name>substrate</name>
    </ligand>
</feature>
<feature type="binding site" evidence="10">
    <location>
        <begin position="198"/>
        <end position="199"/>
    </location>
    <ligand>
        <name>substrate</name>
    </ligand>
</feature>
<proteinExistence type="inferred from homology"/>
<comment type="cofactor">
    <cofactor evidence="3">
        <name>Co(2+)</name>
        <dbReference type="ChEBI" id="CHEBI:48828"/>
    </cofactor>
</comment>
<dbReference type="EC" id="5.1.3.1" evidence="7 10"/>
<dbReference type="InterPro" id="IPR013785">
    <property type="entry name" value="Aldolase_TIM"/>
</dbReference>
<feature type="binding site" evidence="10">
    <location>
        <position position="176"/>
    </location>
    <ligand>
        <name>a divalent metal cation</name>
        <dbReference type="ChEBI" id="CHEBI:60240"/>
    </ligand>
</feature>
<evidence type="ECO:0000256" key="7">
    <source>
        <dbReference type="ARBA" id="ARBA00013188"/>
    </source>
</evidence>
<dbReference type="HAMAP" id="MF_02227">
    <property type="entry name" value="RPE"/>
    <property type="match status" value="1"/>
</dbReference>
<evidence type="ECO:0000256" key="4">
    <source>
        <dbReference type="ARBA" id="ARBA00001947"/>
    </source>
</evidence>
<reference evidence="12 13" key="1">
    <citation type="submission" date="2020-08" db="EMBL/GenBank/DDBJ databases">
        <title>A Genomic Blueprint of the Chicken Gut Microbiome.</title>
        <authorList>
            <person name="Gilroy R."/>
            <person name="Ravi A."/>
            <person name="Getino M."/>
            <person name="Pursley I."/>
            <person name="Horton D.L."/>
            <person name="Alikhan N.-F."/>
            <person name="Baker D."/>
            <person name="Gharbi K."/>
            <person name="Hall N."/>
            <person name="Watson M."/>
            <person name="Adriaenssens E.M."/>
            <person name="Foster-Nyarko E."/>
            <person name="Jarju S."/>
            <person name="Secka A."/>
            <person name="Antonio M."/>
            <person name="Oren A."/>
            <person name="Chaudhuri R."/>
            <person name="La Ragione R.M."/>
            <person name="Hildebrand F."/>
            <person name="Pallen M.J."/>
        </authorList>
    </citation>
    <scope>NUCLEOTIDE SEQUENCE [LARGE SCALE GENOMIC DNA]</scope>
    <source>
        <strain evidence="12 13">Sa2BVA9</strain>
    </source>
</reference>
<evidence type="ECO:0000313" key="13">
    <source>
        <dbReference type="Proteomes" id="UP000608071"/>
    </source>
</evidence>
<dbReference type="PROSITE" id="PS01085">
    <property type="entry name" value="RIBUL_P_3_EPIMER_1"/>
    <property type="match status" value="1"/>
</dbReference>
<evidence type="ECO:0000256" key="9">
    <source>
        <dbReference type="ARBA" id="ARBA00023235"/>
    </source>
</evidence>
<dbReference type="InterPro" id="IPR011060">
    <property type="entry name" value="RibuloseP-bd_barrel"/>
</dbReference>
<evidence type="ECO:0000256" key="8">
    <source>
        <dbReference type="ARBA" id="ARBA00022723"/>
    </source>
</evidence>
<name>A0ABR8SX15_9BACL</name>
<keyword evidence="13" id="KW-1185">Reference proteome</keyword>
<dbReference type="Pfam" id="PF00834">
    <property type="entry name" value="Ribul_P_3_epim"/>
    <property type="match status" value="1"/>
</dbReference>
<comment type="pathway">
    <text evidence="10">Carbohydrate degradation.</text>
</comment>
<organism evidence="12 13">
    <name type="scientific">Paenibacillus gallinarum</name>
    <dbReference type="NCBI Taxonomy" id="2762232"/>
    <lineage>
        <taxon>Bacteria</taxon>
        <taxon>Bacillati</taxon>
        <taxon>Bacillota</taxon>
        <taxon>Bacilli</taxon>
        <taxon>Bacillales</taxon>
        <taxon>Paenibacillaceae</taxon>
        <taxon>Paenibacillus</taxon>
    </lineage>
</organism>
<evidence type="ECO:0000313" key="12">
    <source>
        <dbReference type="EMBL" id="MBD7967858.1"/>
    </source>
</evidence>
<dbReference type="Proteomes" id="UP000608071">
    <property type="component" value="Unassembled WGS sequence"/>
</dbReference>
<dbReference type="PROSITE" id="PS01086">
    <property type="entry name" value="RIBUL_P_3_EPIMER_2"/>
    <property type="match status" value="1"/>
</dbReference>
<feature type="binding site" evidence="10">
    <location>
        <position position="33"/>
    </location>
    <ligand>
        <name>a divalent metal cation</name>
        <dbReference type="ChEBI" id="CHEBI:60240"/>
    </ligand>
</feature>
<keyword evidence="10 11" id="KW-0119">Carbohydrate metabolism</keyword>
<keyword evidence="8 10" id="KW-0479">Metal-binding</keyword>
<comment type="function">
    <text evidence="10">Catalyzes the reversible epimerization of D-ribulose 5-phosphate to D-xylulose 5-phosphate.</text>
</comment>
<comment type="caution">
    <text evidence="12">The sequence shown here is derived from an EMBL/GenBank/DDBJ whole genome shotgun (WGS) entry which is preliminary data.</text>
</comment>
<dbReference type="Gene3D" id="3.20.20.70">
    <property type="entry name" value="Aldolase class I"/>
    <property type="match status" value="1"/>
</dbReference>
<dbReference type="EMBL" id="JACSQL010000002">
    <property type="protein sequence ID" value="MBD7967858.1"/>
    <property type="molecule type" value="Genomic_DNA"/>
</dbReference>
<dbReference type="InterPro" id="IPR000056">
    <property type="entry name" value="Ribul_P_3_epim-like"/>
</dbReference>
<comment type="cofactor">
    <cofactor evidence="2">
        <name>Mn(2+)</name>
        <dbReference type="ChEBI" id="CHEBI:29035"/>
    </cofactor>
</comment>
<evidence type="ECO:0000256" key="2">
    <source>
        <dbReference type="ARBA" id="ARBA00001936"/>
    </source>
</evidence>
<evidence type="ECO:0000256" key="3">
    <source>
        <dbReference type="ARBA" id="ARBA00001941"/>
    </source>
</evidence>
<evidence type="ECO:0000256" key="6">
    <source>
        <dbReference type="ARBA" id="ARBA00009541"/>
    </source>
</evidence>
<protein>
    <recommendedName>
        <fullName evidence="7 10">Ribulose-phosphate 3-epimerase</fullName>
        <ecNumber evidence="7 10">5.1.3.1</ecNumber>
    </recommendedName>
</protein>
<comment type="similarity">
    <text evidence="6 10 11">Belongs to the ribulose-phosphate 3-epimerase family.</text>
</comment>
<dbReference type="PIRSF" id="PIRSF001461">
    <property type="entry name" value="RPE"/>
    <property type="match status" value="1"/>
</dbReference>
<accession>A0ABR8SX15</accession>